<feature type="transmembrane region" description="Helical" evidence="8">
    <location>
        <begin position="6"/>
        <end position="26"/>
    </location>
</feature>
<keyword evidence="7" id="KW-0175">Coiled coil</keyword>
<feature type="transmembrane region" description="Helical" evidence="8">
    <location>
        <begin position="151"/>
        <end position="170"/>
    </location>
</feature>
<evidence type="ECO:0000256" key="2">
    <source>
        <dbReference type="ARBA" id="ARBA00012438"/>
    </source>
</evidence>
<keyword evidence="3" id="KW-0597">Phosphoprotein</keyword>
<evidence type="ECO:0000259" key="9">
    <source>
        <dbReference type="PROSITE" id="PS50109"/>
    </source>
</evidence>
<dbReference type="PANTHER" id="PTHR43711">
    <property type="entry name" value="TWO-COMPONENT HISTIDINE KINASE"/>
    <property type="match status" value="1"/>
</dbReference>
<dbReference type="CDD" id="cd00075">
    <property type="entry name" value="HATPase"/>
    <property type="match status" value="1"/>
</dbReference>
<dbReference type="Pfam" id="PF02518">
    <property type="entry name" value="HATPase_c"/>
    <property type="match status" value="1"/>
</dbReference>
<feature type="transmembrane region" description="Helical" evidence="8">
    <location>
        <begin position="63"/>
        <end position="82"/>
    </location>
</feature>
<feature type="transmembrane region" description="Helical" evidence="8">
    <location>
        <begin position="38"/>
        <end position="57"/>
    </location>
</feature>
<dbReference type="AlphaFoldDB" id="A0A7X0DNE3"/>
<proteinExistence type="predicted"/>
<feature type="transmembrane region" description="Helical" evidence="8">
    <location>
        <begin position="119"/>
        <end position="139"/>
    </location>
</feature>
<feature type="transmembrane region" description="Helical" evidence="8">
    <location>
        <begin position="94"/>
        <end position="113"/>
    </location>
</feature>
<evidence type="ECO:0000256" key="1">
    <source>
        <dbReference type="ARBA" id="ARBA00000085"/>
    </source>
</evidence>
<dbReference type="Pfam" id="PF13426">
    <property type="entry name" value="PAS_9"/>
    <property type="match status" value="1"/>
</dbReference>
<evidence type="ECO:0000256" key="5">
    <source>
        <dbReference type="ARBA" id="ARBA00022777"/>
    </source>
</evidence>
<evidence type="ECO:0000256" key="3">
    <source>
        <dbReference type="ARBA" id="ARBA00022553"/>
    </source>
</evidence>
<keyword evidence="8" id="KW-0472">Membrane</keyword>
<dbReference type="InterPro" id="IPR004358">
    <property type="entry name" value="Sig_transdc_His_kin-like_C"/>
</dbReference>
<evidence type="ECO:0000256" key="4">
    <source>
        <dbReference type="ARBA" id="ARBA00022679"/>
    </source>
</evidence>
<keyword evidence="6" id="KW-0902">Two-component regulatory system</keyword>
<reference evidence="10 11" key="1">
    <citation type="submission" date="2020-08" db="EMBL/GenBank/DDBJ databases">
        <title>Genomic Encyclopedia of Type Strains, Phase IV (KMG-IV): sequencing the most valuable type-strain genomes for metagenomic binning, comparative biology and taxonomic classification.</title>
        <authorList>
            <person name="Goeker M."/>
        </authorList>
    </citation>
    <scope>NUCLEOTIDE SEQUENCE [LARGE SCALE GENOMIC DNA]</scope>
    <source>
        <strain evidence="10 11">DSM 11590</strain>
    </source>
</reference>
<dbReference type="InterPro" id="IPR003661">
    <property type="entry name" value="HisK_dim/P_dom"/>
</dbReference>
<dbReference type="InterPro" id="IPR036890">
    <property type="entry name" value="HATPase_C_sf"/>
</dbReference>
<organism evidence="10 11">
    <name type="scientific">Novispirillum itersonii</name>
    <name type="common">Aquaspirillum itersonii</name>
    <dbReference type="NCBI Taxonomy" id="189"/>
    <lineage>
        <taxon>Bacteria</taxon>
        <taxon>Pseudomonadati</taxon>
        <taxon>Pseudomonadota</taxon>
        <taxon>Alphaproteobacteria</taxon>
        <taxon>Rhodospirillales</taxon>
        <taxon>Novispirillaceae</taxon>
        <taxon>Novispirillum</taxon>
    </lineage>
</organism>
<dbReference type="CDD" id="cd00082">
    <property type="entry name" value="HisKA"/>
    <property type="match status" value="1"/>
</dbReference>
<evidence type="ECO:0000313" key="11">
    <source>
        <dbReference type="Proteomes" id="UP000544872"/>
    </source>
</evidence>
<dbReference type="InterPro" id="IPR005467">
    <property type="entry name" value="His_kinase_dom"/>
</dbReference>
<dbReference type="Gene3D" id="1.10.287.130">
    <property type="match status" value="1"/>
</dbReference>
<keyword evidence="5" id="KW-0418">Kinase</keyword>
<dbReference type="SUPFAM" id="SSF55874">
    <property type="entry name" value="ATPase domain of HSP90 chaperone/DNA topoisomerase II/histidine kinase"/>
    <property type="match status" value="1"/>
</dbReference>
<feature type="transmembrane region" description="Helical" evidence="8">
    <location>
        <begin position="190"/>
        <end position="210"/>
    </location>
</feature>
<dbReference type="SMART" id="SM00388">
    <property type="entry name" value="HisKA"/>
    <property type="match status" value="1"/>
</dbReference>
<keyword evidence="11" id="KW-1185">Reference proteome</keyword>
<dbReference type="Pfam" id="PF00512">
    <property type="entry name" value="HisKA"/>
    <property type="match status" value="1"/>
</dbReference>
<feature type="coiled-coil region" evidence="7">
    <location>
        <begin position="347"/>
        <end position="378"/>
    </location>
</feature>
<keyword evidence="4" id="KW-0808">Transferase</keyword>
<accession>A0A7X0DNE3</accession>
<dbReference type="SMART" id="SM00091">
    <property type="entry name" value="PAS"/>
    <property type="match status" value="1"/>
</dbReference>
<evidence type="ECO:0000313" key="10">
    <source>
        <dbReference type="EMBL" id="MBB6211279.1"/>
    </source>
</evidence>
<evidence type="ECO:0000256" key="7">
    <source>
        <dbReference type="SAM" id="Coils"/>
    </source>
</evidence>
<dbReference type="InterPro" id="IPR003594">
    <property type="entry name" value="HATPase_dom"/>
</dbReference>
<sequence>MAVDIRTLLLVQAMTLTLALAVMVILYVRYRSFRGPGWWVSGAAAAAVSLLLMLGRSAVPADWFAHLGGLAVIVSYSLFYNGMRQFSGYRVEPWLPLAALVLSLLSPLLVPVFEPAQARGIVLSVALGTLSVSTGLTLLRGRHRPGEFGRRFTCMIWLLNGVMMFGRTVLLISDPAMADTSGLQNGVGAVLMWSVLFCFAMAAGPVLMTTEQLADNLARRTRDLESEIEERQMIQQRLSDSEAQFRRLIEAAPFPVLILHPPRGTILYINRLAAALFRAGPAELLDRPVEAFHQHPAAARSFVAEVTERGLVLDQEMLARDAQGTTLVLLVSAVRLPFHGQDCIMACANDITARKQLEQALEQARDDAETALDVQKRAMSEQRNFLAMVSHEFRTPLSIISSSADSLAALHPEEESRLTRINRAVLRMQGLIDTCLAHEWLESATQARRSDRVEIVPLLQRLAEEVRALHPDRVLDLDLSALAEESRCPDGPVITGDATLLSVVFSNLVENAVKYSPAPAPIRLEAAVERDDILTLRVSDSGIGITPEERERIFEKFFRSTRTERTPGAGLGLYLARQIIGAHDGDISLENPASGTGTVFRVCLPLAAPVPAQA</sequence>
<evidence type="ECO:0000256" key="6">
    <source>
        <dbReference type="ARBA" id="ARBA00023012"/>
    </source>
</evidence>
<dbReference type="PANTHER" id="PTHR43711:SF28">
    <property type="entry name" value="SENSOR HISTIDINE KINASE YXDK"/>
    <property type="match status" value="1"/>
</dbReference>
<gene>
    <name evidence="10" type="ORF">FHS48_002716</name>
</gene>
<dbReference type="PROSITE" id="PS50109">
    <property type="entry name" value="HIS_KIN"/>
    <property type="match status" value="1"/>
</dbReference>
<dbReference type="RefSeq" id="WP_184264097.1">
    <property type="nucleotide sequence ID" value="NZ_JACIIX010000010.1"/>
</dbReference>
<dbReference type="InterPro" id="IPR036097">
    <property type="entry name" value="HisK_dim/P_sf"/>
</dbReference>
<dbReference type="EMBL" id="JACIIX010000010">
    <property type="protein sequence ID" value="MBB6211279.1"/>
    <property type="molecule type" value="Genomic_DNA"/>
</dbReference>
<dbReference type="Proteomes" id="UP000544872">
    <property type="component" value="Unassembled WGS sequence"/>
</dbReference>
<dbReference type="NCBIfam" id="TIGR00229">
    <property type="entry name" value="sensory_box"/>
    <property type="match status" value="1"/>
</dbReference>
<dbReference type="Gene3D" id="3.30.450.20">
    <property type="entry name" value="PAS domain"/>
    <property type="match status" value="1"/>
</dbReference>
<feature type="coiled-coil region" evidence="7">
    <location>
        <begin position="207"/>
        <end position="244"/>
    </location>
</feature>
<dbReference type="CDD" id="cd00130">
    <property type="entry name" value="PAS"/>
    <property type="match status" value="1"/>
</dbReference>
<dbReference type="Gene3D" id="3.30.565.10">
    <property type="entry name" value="Histidine kinase-like ATPase, C-terminal domain"/>
    <property type="match status" value="1"/>
</dbReference>
<comment type="catalytic activity">
    <reaction evidence="1">
        <text>ATP + protein L-histidine = ADP + protein N-phospho-L-histidine.</text>
        <dbReference type="EC" id="2.7.13.3"/>
    </reaction>
</comment>
<dbReference type="SUPFAM" id="SSF47384">
    <property type="entry name" value="Homodimeric domain of signal transducing histidine kinase"/>
    <property type="match status" value="1"/>
</dbReference>
<dbReference type="SUPFAM" id="SSF55785">
    <property type="entry name" value="PYP-like sensor domain (PAS domain)"/>
    <property type="match status" value="1"/>
</dbReference>
<dbReference type="InterPro" id="IPR000014">
    <property type="entry name" value="PAS"/>
</dbReference>
<dbReference type="SMART" id="SM00387">
    <property type="entry name" value="HATPase_c"/>
    <property type="match status" value="1"/>
</dbReference>
<evidence type="ECO:0000256" key="8">
    <source>
        <dbReference type="SAM" id="Phobius"/>
    </source>
</evidence>
<comment type="caution">
    <text evidence="10">The sequence shown here is derived from an EMBL/GenBank/DDBJ whole genome shotgun (WGS) entry which is preliminary data.</text>
</comment>
<protein>
    <recommendedName>
        <fullName evidence="2">histidine kinase</fullName>
        <ecNumber evidence="2">2.7.13.3</ecNumber>
    </recommendedName>
</protein>
<name>A0A7X0DNE3_NOVIT</name>
<dbReference type="InterPro" id="IPR035965">
    <property type="entry name" value="PAS-like_dom_sf"/>
</dbReference>
<dbReference type="PRINTS" id="PR00344">
    <property type="entry name" value="BCTRLSENSOR"/>
</dbReference>
<dbReference type="GO" id="GO:0000155">
    <property type="term" value="F:phosphorelay sensor kinase activity"/>
    <property type="evidence" value="ECO:0007669"/>
    <property type="project" value="InterPro"/>
</dbReference>
<dbReference type="InterPro" id="IPR050736">
    <property type="entry name" value="Sensor_HK_Regulatory"/>
</dbReference>
<dbReference type="EC" id="2.7.13.3" evidence="2"/>
<keyword evidence="8" id="KW-1133">Transmembrane helix</keyword>
<feature type="domain" description="Histidine kinase" evidence="9">
    <location>
        <begin position="388"/>
        <end position="608"/>
    </location>
</feature>
<keyword evidence="8" id="KW-0812">Transmembrane</keyword>